<dbReference type="STRING" id="8081.ENSPREP00000014023"/>
<evidence type="ECO:0000256" key="1">
    <source>
        <dbReference type="SAM" id="Phobius"/>
    </source>
</evidence>
<evidence type="ECO:0000313" key="2">
    <source>
        <dbReference type="Ensembl" id="ENSPREP00000014023.1"/>
    </source>
</evidence>
<dbReference type="PANTHER" id="PTHR48424">
    <property type="entry name" value="DYNEIN LIGHT CHAIN-RELATED"/>
    <property type="match status" value="1"/>
</dbReference>
<keyword evidence="1" id="KW-0812">Transmembrane</keyword>
<dbReference type="Proteomes" id="UP000242638">
    <property type="component" value="Unassembled WGS sequence"/>
</dbReference>
<protein>
    <submittedName>
        <fullName evidence="2">Uncharacterized protein</fullName>
    </submittedName>
</protein>
<organism evidence="2 3">
    <name type="scientific">Poecilia reticulata</name>
    <name type="common">Guppy</name>
    <name type="synonym">Acanthophacelus reticulatus</name>
    <dbReference type="NCBI Taxonomy" id="8081"/>
    <lineage>
        <taxon>Eukaryota</taxon>
        <taxon>Metazoa</taxon>
        <taxon>Chordata</taxon>
        <taxon>Craniata</taxon>
        <taxon>Vertebrata</taxon>
        <taxon>Euteleostomi</taxon>
        <taxon>Actinopterygii</taxon>
        <taxon>Neopterygii</taxon>
        <taxon>Teleostei</taxon>
        <taxon>Neoteleostei</taxon>
        <taxon>Acanthomorphata</taxon>
        <taxon>Ovalentaria</taxon>
        <taxon>Atherinomorphae</taxon>
        <taxon>Cyprinodontiformes</taxon>
        <taxon>Poeciliidae</taxon>
        <taxon>Poeciliinae</taxon>
        <taxon>Poecilia</taxon>
    </lineage>
</organism>
<dbReference type="AlphaFoldDB" id="A0A3P9NX38"/>
<reference evidence="2" key="3">
    <citation type="submission" date="2025-09" db="UniProtKB">
        <authorList>
            <consortium name="Ensembl"/>
        </authorList>
    </citation>
    <scope>IDENTIFICATION</scope>
    <source>
        <strain evidence="2">Guanapo</strain>
    </source>
</reference>
<sequence length="140" mass="15615">MVCHKCYGRHQPPVHFQCRFREKNSSTHIRNSAGLEEQDGHLAQVKVNKMLRLMGDVAAKVPPNDAVPGGVVLLVELLKRRRGERINGSNVLLYVVLLHGLGGTVHGVLLHVLGHVRVLDHRFPVGHGSEGWEVMTLTWE</sequence>
<dbReference type="OMA" id="CLLEGWR"/>
<accession>A0A3P9NX38</accession>
<dbReference type="Bgee" id="ENSPREG00000009517">
    <property type="expression patterns" value="Expressed in head and 1 other cell type or tissue"/>
</dbReference>
<evidence type="ECO:0000313" key="3">
    <source>
        <dbReference type="Proteomes" id="UP000242638"/>
    </source>
</evidence>
<dbReference type="PANTHER" id="PTHR48424:SF3">
    <property type="entry name" value="DYNEIN LIGHT CHAIN-RELATED"/>
    <property type="match status" value="1"/>
</dbReference>
<reference evidence="3" key="1">
    <citation type="submission" date="2013-11" db="EMBL/GenBank/DDBJ databases">
        <title>The genomic landscape of the Guanapo guppy.</title>
        <authorList>
            <person name="Kuenstner A."/>
            <person name="Dreyer C."/>
        </authorList>
    </citation>
    <scope>NUCLEOTIDE SEQUENCE</scope>
    <source>
        <strain evidence="3">Guanapo</strain>
    </source>
</reference>
<dbReference type="GeneTree" id="ENSGT00390000001618"/>
<keyword evidence="1" id="KW-1133">Transmembrane helix</keyword>
<name>A0A3P9NX38_POERE</name>
<keyword evidence="1" id="KW-0472">Membrane</keyword>
<feature type="transmembrane region" description="Helical" evidence="1">
    <location>
        <begin position="91"/>
        <end position="113"/>
    </location>
</feature>
<proteinExistence type="predicted"/>
<reference evidence="2" key="2">
    <citation type="submission" date="2025-08" db="UniProtKB">
        <authorList>
            <consortium name="Ensembl"/>
        </authorList>
    </citation>
    <scope>IDENTIFICATION</scope>
    <source>
        <strain evidence="2">Guanapo</strain>
    </source>
</reference>
<dbReference type="Ensembl" id="ENSPRET00000014167.1">
    <property type="protein sequence ID" value="ENSPREP00000014023.1"/>
    <property type="gene ID" value="ENSPREG00000009517.1"/>
</dbReference>
<keyword evidence="3" id="KW-1185">Reference proteome</keyword>